<dbReference type="EMBL" id="DRVY01000071">
    <property type="protein sequence ID" value="HHR92344.1"/>
    <property type="molecule type" value="Genomic_DNA"/>
</dbReference>
<protein>
    <recommendedName>
        <fullName evidence="1">TtsA-like Glycoside hydrolase family 108 domain-containing protein</fullName>
    </recommendedName>
</protein>
<dbReference type="AlphaFoldDB" id="A0A7C5UWJ5"/>
<gene>
    <name evidence="2" type="ORF">ENL96_02425</name>
</gene>
<evidence type="ECO:0000259" key="1">
    <source>
        <dbReference type="Pfam" id="PF05838"/>
    </source>
</evidence>
<accession>A0A7C5UWJ5</accession>
<feature type="domain" description="TtsA-like Glycoside hydrolase family 108" evidence="1">
    <location>
        <begin position="10"/>
        <end position="95"/>
    </location>
</feature>
<dbReference type="Gene3D" id="1.20.141.10">
    <property type="entry name" value="Chitosanase, subunit A, domain 1"/>
    <property type="match status" value="1"/>
</dbReference>
<sequence>MRENFEKALNFVLKWEGGYSNDPRDPGGLTIYGISMNSHPNEVKKMDELWKQGKKDKALEIAKDIYKKLYWDRIKGDELKYPFDIIVFDTAVNMGVGTAMQMYSACQGDWKDYLFLRINRYKEIALANKNAQAFLLGWLNRVMDLYKTISKGGSK</sequence>
<reference evidence="2" key="1">
    <citation type="journal article" date="2020" name="mSystems">
        <title>Genome- and Community-Level Interaction Insights into Carbon Utilization and Element Cycling Functions of Hydrothermarchaeota in Hydrothermal Sediment.</title>
        <authorList>
            <person name="Zhou Z."/>
            <person name="Liu Y."/>
            <person name="Xu W."/>
            <person name="Pan J."/>
            <person name="Luo Z.H."/>
            <person name="Li M."/>
        </authorList>
    </citation>
    <scope>NUCLEOTIDE SEQUENCE [LARGE SCALE GENOMIC DNA]</scope>
    <source>
        <strain evidence="2">SpSt-1042</strain>
    </source>
</reference>
<dbReference type="SUPFAM" id="SSF53955">
    <property type="entry name" value="Lysozyme-like"/>
    <property type="match status" value="1"/>
</dbReference>
<dbReference type="CDD" id="cd13926">
    <property type="entry name" value="N-acetylmuramidase_GH108"/>
    <property type="match status" value="1"/>
</dbReference>
<proteinExistence type="predicted"/>
<dbReference type="InterPro" id="IPR008565">
    <property type="entry name" value="TtsA-like_GH18_dom"/>
</dbReference>
<name>A0A7C5UWJ5_UNCC3</name>
<comment type="caution">
    <text evidence="2">The sequence shown here is derived from an EMBL/GenBank/DDBJ whole genome shotgun (WGS) entry which is preliminary data.</text>
</comment>
<dbReference type="InterPro" id="IPR023346">
    <property type="entry name" value="Lysozyme-like_dom_sf"/>
</dbReference>
<evidence type="ECO:0000313" key="2">
    <source>
        <dbReference type="EMBL" id="HHR92344.1"/>
    </source>
</evidence>
<dbReference type="Pfam" id="PF05838">
    <property type="entry name" value="Glyco_hydro_108"/>
    <property type="match status" value="1"/>
</dbReference>
<organism evidence="2">
    <name type="scientific">candidate division CPR3 bacterium</name>
    <dbReference type="NCBI Taxonomy" id="2268181"/>
    <lineage>
        <taxon>Bacteria</taxon>
        <taxon>Bacteria division CPR3</taxon>
    </lineage>
</organism>